<organism evidence="2 3">
    <name type="scientific">Lysobacter capsici AZ78</name>
    <dbReference type="NCBI Taxonomy" id="1444315"/>
    <lineage>
        <taxon>Bacteria</taxon>
        <taxon>Pseudomonadati</taxon>
        <taxon>Pseudomonadota</taxon>
        <taxon>Gammaproteobacteria</taxon>
        <taxon>Lysobacterales</taxon>
        <taxon>Lysobacteraceae</taxon>
        <taxon>Lysobacter</taxon>
    </lineage>
</organism>
<keyword evidence="3" id="KW-1185">Reference proteome</keyword>
<gene>
    <name evidence="2" type="ORF">AZ78_1566</name>
</gene>
<sequence>MAKRAMSSTVDDPAIAMRSASADPLNAPPRSPRARFALDMSSCIILIARI</sequence>
<dbReference type="EMBL" id="JAJA02000001">
    <property type="protein sequence ID" value="KWS04017.1"/>
    <property type="molecule type" value="Genomic_DNA"/>
</dbReference>
<comment type="caution">
    <text evidence="2">The sequence shown here is derived from an EMBL/GenBank/DDBJ whole genome shotgun (WGS) entry which is preliminary data.</text>
</comment>
<proteinExistence type="predicted"/>
<evidence type="ECO:0000313" key="3">
    <source>
        <dbReference type="Proteomes" id="UP000023435"/>
    </source>
</evidence>
<feature type="region of interest" description="Disordered" evidence="1">
    <location>
        <begin position="1"/>
        <end position="31"/>
    </location>
</feature>
<accession>A0A108U7J3</accession>
<reference evidence="2 3" key="1">
    <citation type="journal article" date="2014" name="Genome Announc.">
        <title>Draft Genome Sequence of Lysobacter capsici AZ78, a Bacterium Antagonistic to Plant-Pathogenic Oomycetes.</title>
        <authorList>
            <person name="Puopolo G."/>
            <person name="Sonego P."/>
            <person name="Engelen K."/>
            <person name="Pertot I."/>
        </authorList>
    </citation>
    <scope>NUCLEOTIDE SEQUENCE [LARGE SCALE GENOMIC DNA]</scope>
    <source>
        <strain evidence="2 3">AZ78</strain>
    </source>
</reference>
<dbReference type="Proteomes" id="UP000023435">
    <property type="component" value="Unassembled WGS sequence"/>
</dbReference>
<evidence type="ECO:0000256" key="1">
    <source>
        <dbReference type="SAM" id="MobiDB-lite"/>
    </source>
</evidence>
<name>A0A108U7J3_9GAMM</name>
<evidence type="ECO:0000313" key="2">
    <source>
        <dbReference type="EMBL" id="KWS04017.1"/>
    </source>
</evidence>
<protein>
    <submittedName>
        <fullName evidence="2">Uncharacterized protein</fullName>
    </submittedName>
</protein>
<feature type="compositionally biased region" description="Polar residues" evidence="1">
    <location>
        <begin position="1"/>
        <end position="10"/>
    </location>
</feature>
<dbReference type="AlphaFoldDB" id="A0A108U7J3"/>